<evidence type="ECO:0000313" key="3">
    <source>
        <dbReference type="Proteomes" id="UP000684084"/>
    </source>
</evidence>
<name>A0A915ZHA7_9GLOM</name>
<dbReference type="AlphaFoldDB" id="A0A915ZHA7"/>
<dbReference type="EMBL" id="CAGKOT010000035">
    <property type="protein sequence ID" value="CAB5376182.1"/>
    <property type="molecule type" value="Genomic_DNA"/>
</dbReference>
<organism evidence="2 3">
    <name type="scientific">Rhizophagus irregularis</name>
    <dbReference type="NCBI Taxonomy" id="588596"/>
    <lineage>
        <taxon>Eukaryota</taxon>
        <taxon>Fungi</taxon>
        <taxon>Fungi incertae sedis</taxon>
        <taxon>Mucoromycota</taxon>
        <taxon>Glomeromycotina</taxon>
        <taxon>Glomeromycetes</taxon>
        <taxon>Glomerales</taxon>
        <taxon>Glomeraceae</taxon>
        <taxon>Rhizophagus</taxon>
    </lineage>
</organism>
<dbReference type="Proteomes" id="UP000684084">
    <property type="component" value="Unassembled WGS sequence"/>
</dbReference>
<evidence type="ECO:0000256" key="1">
    <source>
        <dbReference type="SAM" id="MobiDB-lite"/>
    </source>
</evidence>
<sequence length="229" mass="26197">MGRRPHFLTPYVVVLHAAKKANKSNKYAVCRACISIIGKDEAYKLKFTNTKKECARHIKNCPNFAQKYSSQQIAKLLDDAAKDGAKSKPFKKRCRTESSDDESSDDDDNDNPILEEETSNLDEITLDNYIFRPLTIIQEQKLEQLLLDVTVSCGFAFRWIEDPAVKKSNSLTKVGEQAVAIASFFNRAKVWIGKLREEQAAMYKNKYYALIVPNDTRWNSQYYCFASLL</sequence>
<dbReference type="VEuPathDB" id="FungiDB:RhiirFUN_008350"/>
<comment type="caution">
    <text evidence="2">The sequence shown here is derived from an EMBL/GenBank/DDBJ whole genome shotgun (WGS) entry which is preliminary data.</text>
</comment>
<feature type="region of interest" description="Disordered" evidence="1">
    <location>
        <begin position="88"/>
        <end position="117"/>
    </location>
</feature>
<accession>A0A915ZHA7</accession>
<reference evidence="2" key="1">
    <citation type="submission" date="2020-05" db="EMBL/GenBank/DDBJ databases">
        <authorList>
            <person name="Rincon C."/>
            <person name="Sanders R I."/>
            <person name="Robbins C."/>
            <person name="Chaturvedi A."/>
        </authorList>
    </citation>
    <scope>NUCLEOTIDE SEQUENCE</scope>
    <source>
        <strain evidence="2">CHB12</strain>
    </source>
</reference>
<gene>
    <name evidence="2" type="ORF">CHRIB12_LOCUS15219</name>
</gene>
<feature type="compositionally biased region" description="Acidic residues" evidence="1">
    <location>
        <begin position="99"/>
        <end position="117"/>
    </location>
</feature>
<protein>
    <submittedName>
        <fullName evidence="2">Uncharacterized protein</fullName>
    </submittedName>
</protein>
<dbReference type="OrthoDB" id="2424554at2759"/>
<evidence type="ECO:0000313" key="2">
    <source>
        <dbReference type="EMBL" id="CAB5376182.1"/>
    </source>
</evidence>
<proteinExistence type="predicted"/>